<dbReference type="InterPro" id="IPR002110">
    <property type="entry name" value="Ankyrin_rpt"/>
</dbReference>
<dbReference type="EMBL" id="CAXAMM010008824">
    <property type="protein sequence ID" value="CAK9018545.1"/>
    <property type="molecule type" value="Genomic_DNA"/>
</dbReference>
<evidence type="ECO:0000313" key="4">
    <source>
        <dbReference type="Proteomes" id="UP001642464"/>
    </source>
</evidence>
<reference evidence="3 4" key="1">
    <citation type="submission" date="2024-02" db="EMBL/GenBank/DDBJ databases">
        <authorList>
            <person name="Chen Y."/>
            <person name="Shah S."/>
            <person name="Dougan E. K."/>
            <person name="Thang M."/>
            <person name="Chan C."/>
        </authorList>
    </citation>
    <scope>NUCLEOTIDE SEQUENCE [LARGE SCALE GENOMIC DNA]</scope>
</reference>
<feature type="region of interest" description="Disordered" evidence="1">
    <location>
        <begin position="178"/>
        <end position="207"/>
    </location>
</feature>
<dbReference type="SMART" id="SM00248">
    <property type="entry name" value="ANK"/>
    <property type="match status" value="2"/>
</dbReference>
<sequence length="744" mass="84552">MIHEGSHCQRRVPKRYTLLALGLAMGCGQLTLGFLLRALNPRSRPNDLAVPRACGRFSGPDDKWQAALDLDLFHAVLDGERDTVKELLDAGANATATVNRVQNAPLAMAVFKDSVPLVKLLLEAGADPDLPFAAPAAMAFSEFPDTSSYKWFSENDSAFFKTSLVHLAKSKEVAELLRSRSQSQGSGSGYRLETESPPPSARGGSLSDFDTLGNVTLPLPKFADMSQPVWAWESIHREEWINQPACVKARLLIQQGLEPLPSMANRQRSLGLKVRGKAPQPEEPLNLHPEVPLDIMQKLEVVMSQFFRQQVILTPGGSSSRKTDLASSDWDFYFEVPGIPVTTNIRDKLLECLKEKMELKAKLSERRIAVQLQINSTLIELVPRNASYFDWTAVDFPLFLGSDNRSKIDADLGEFLRDNAGARVAIRELKAAFANISGVPSFLVEHLVKRMAMQSILLYSLHGFVFEWRLPEAFTLLCHTLEELATFESRPKDPFSPLQDLLDDLQFAEPPRRQRIRAGLDEMATLARNVSWANRFLFHVEFLINAQRHSLQDVLADPRSLPPPHTAYSLFLECQVGRENFSRFLDLANFTTPSLMQDRTPEDMLALQLDPDLQKANPASGFFGLDRNESEWLEFMELNMEFWEASMKWWNMSDCERRPWQDMHQFQQELFRSELAARAAKPMQHPVRLHRAELHPIKWYRMFVRGLLAVKGICPELQRQICLNKLQRFQNSPYARHNFELEDV</sequence>
<dbReference type="Proteomes" id="UP001642464">
    <property type="component" value="Unassembled WGS sequence"/>
</dbReference>
<proteinExistence type="predicted"/>
<dbReference type="Gene3D" id="1.25.40.20">
    <property type="entry name" value="Ankyrin repeat-containing domain"/>
    <property type="match status" value="1"/>
</dbReference>
<comment type="caution">
    <text evidence="3">The sequence shown here is derived from an EMBL/GenBank/DDBJ whole genome shotgun (WGS) entry which is preliminary data.</text>
</comment>
<organism evidence="3 4">
    <name type="scientific">Durusdinium trenchii</name>
    <dbReference type="NCBI Taxonomy" id="1381693"/>
    <lineage>
        <taxon>Eukaryota</taxon>
        <taxon>Sar</taxon>
        <taxon>Alveolata</taxon>
        <taxon>Dinophyceae</taxon>
        <taxon>Suessiales</taxon>
        <taxon>Symbiodiniaceae</taxon>
        <taxon>Durusdinium</taxon>
    </lineage>
</organism>
<keyword evidence="2" id="KW-1133">Transmembrane helix</keyword>
<protein>
    <submittedName>
        <fullName evidence="3">Uncharacterized protein</fullName>
    </submittedName>
</protein>
<feature type="transmembrane region" description="Helical" evidence="2">
    <location>
        <begin position="16"/>
        <end position="36"/>
    </location>
</feature>
<dbReference type="SUPFAM" id="SSF48403">
    <property type="entry name" value="Ankyrin repeat"/>
    <property type="match status" value="1"/>
</dbReference>
<dbReference type="Pfam" id="PF00023">
    <property type="entry name" value="Ank"/>
    <property type="match status" value="1"/>
</dbReference>
<dbReference type="InterPro" id="IPR036770">
    <property type="entry name" value="Ankyrin_rpt-contain_sf"/>
</dbReference>
<keyword evidence="4" id="KW-1185">Reference proteome</keyword>
<name>A0ABP0JWF3_9DINO</name>
<gene>
    <name evidence="3" type="ORF">SCF082_LOCUS14138</name>
</gene>
<evidence type="ECO:0000313" key="3">
    <source>
        <dbReference type="EMBL" id="CAK9018545.1"/>
    </source>
</evidence>
<keyword evidence="2" id="KW-0812">Transmembrane</keyword>
<keyword evidence="2" id="KW-0472">Membrane</keyword>
<accession>A0ABP0JWF3</accession>
<evidence type="ECO:0000256" key="2">
    <source>
        <dbReference type="SAM" id="Phobius"/>
    </source>
</evidence>
<evidence type="ECO:0000256" key="1">
    <source>
        <dbReference type="SAM" id="MobiDB-lite"/>
    </source>
</evidence>